<sequence>MYITVNNSDEIDLFKTSVAADTIFPKQNRTNFKAPKKGISIRFGLVLIGLGIVILLYGAWSHTSPKFERKNPSETPGVPISFCEYTLAQTRIGTMGLVIGDKKAAVTTGLLKNSKGLHDLRVLERIVRNTTALDWCIDDNFIKVPTVRYLRDLSHHQILNVYNRDLIANPRGTLQMLCDFVSVSCYTAFVELAKRDLYSKLSRTRYMIEWSNERKEKVTWEIQKFYCLKSHF</sequence>
<dbReference type="EMBL" id="RCHS01001235">
    <property type="protein sequence ID" value="RMX54614.1"/>
    <property type="molecule type" value="Genomic_DNA"/>
</dbReference>
<evidence type="ECO:0000256" key="1">
    <source>
        <dbReference type="SAM" id="Phobius"/>
    </source>
</evidence>
<name>A0A3M6UM54_POCDA</name>
<keyword evidence="1" id="KW-0812">Transmembrane</keyword>
<organism evidence="2 3">
    <name type="scientific">Pocillopora damicornis</name>
    <name type="common">Cauliflower coral</name>
    <name type="synonym">Millepora damicornis</name>
    <dbReference type="NCBI Taxonomy" id="46731"/>
    <lineage>
        <taxon>Eukaryota</taxon>
        <taxon>Metazoa</taxon>
        <taxon>Cnidaria</taxon>
        <taxon>Anthozoa</taxon>
        <taxon>Hexacorallia</taxon>
        <taxon>Scleractinia</taxon>
        <taxon>Astrocoeniina</taxon>
        <taxon>Pocilloporidae</taxon>
        <taxon>Pocillopora</taxon>
    </lineage>
</organism>
<dbReference type="Proteomes" id="UP000275408">
    <property type="component" value="Unassembled WGS sequence"/>
</dbReference>
<protein>
    <submittedName>
        <fullName evidence="2">Uncharacterized protein</fullName>
    </submittedName>
</protein>
<comment type="caution">
    <text evidence="2">The sequence shown here is derived from an EMBL/GenBank/DDBJ whole genome shotgun (WGS) entry which is preliminary data.</text>
</comment>
<dbReference type="AlphaFoldDB" id="A0A3M6UM54"/>
<reference evidence="2 3" key="1">
    <citation type="journal article" date="2018" name="Sci. Rep.">
        <title>Comparative analysis of the Pocillopora damicornis genome highlights role of immune system in coral evolution.</title>
        <authorList>
            <person name="Cunning R."/>
            <person name="Bay R.A."/>
            <person name="Gillette P."/>
            <person name="Baker A.C."/>
            <person name="Traylor-Knowles N."/>
        </authorList>
    </citation>
    <scope>NUCLEOTIDE SEQUENCE [LARGE SCALE GENOMIC DNA]</scope>
    <source>
        <strain evidence="2">RSMAS</strain>
        <tissue evidence="2">Whole animal</tissue>
    </source>
</reference>
<gene>
    <name evidence="2" type="ORF">pdam_00014091</name>
</gene>
<keyword evidence="1" id="KW-0472">Membrane</keyword>
<feature type="transmembrane region" description="Helical" evidence="1">
    <location>
        <begin position="39"/>
        <end position="60"/>
    </location>
</feature>
<proteinExistence type="predicted"/>
<dbReference type="OrthoDB" id="5985705at2759"/>
<evidence type="ECO:0000313" key="3">
    <source>
        <dbReference type="Proteomes" id="UP000275408"/>
    </source>
</evidence>
<accession>A0A3M6UM54</accession>
<keyword evidence="1" id="KW-1133">Transmembrane helix</keyword>
<evidence type="ECO:0000313" key="2">
    <source>
        <dbReference type="EMBL" id="RMX54614.1"/>
    </source>
</evidence>
<keyword evidence="3" id="KW-1185">Reference proteome</keyword>